<name>A0A8B6FAT7_MYTGA</name>
<dbReference type="Pfam" id="PF14023">
    <property type="entry name" value="Bestrophin-like"/>
    <property type="match status" value="1"/>
</dbReference>
<keyword evidence="2" id="KW-1133">Transmembrane helix</keyword>
<accession>A0A8B6FAT7</accession>
<proteinExistence type="predicted"/>
<protein>
    <submittedName>
        <fullName evidence="3">Uncharacterized protein</fullName>
    </submittedName>
</protein>
<keyword evidence="2" id="KW-0812">Transmembrane</keyword>
<dbReference type="EMBL" id="UYJE01006573">
    <property type="protein sequence ID" value="VDI47127.1"/>
    <property type="molecule type" value="Genomic_DNA"/>
</dbReference>
<organism evidence="3 4">
    <name type="scientific">Mytilus galloprovincialis</name>
    <name type="common">Mediterranean mussel</name>
    <dbReference type="NCBI Taxonomy" id="29158"/>
    <lineage>
        <taxon>Eukaryota</taxon>
        <taxon>Metazoa</taxon>
        <taxon>Spiralia</taxon>
        <taxon>Lophotrochozoa</taxon>
        <taxon>Mollusca</taxon>
        <taxon>Bivalvia</taxon>
        <taxon>Autobranchia</taxon>
        <taxon>Pteriomorphia</taxon>
        <taxon>Mytilida</taxon>
        <taxon>Mytiloidea</taxon>
        <taxon>Mytilidae</taxon>
        <taxon>Mytilinae</taxon>
        <taxon>Mytilus</taxon>
    </lineage>
</organism>
<keyword evidence="4" id="KW-1185">Reference proteome</keyword>
<dbReference type="OrthoDB" id="6095003at2759"/>
<feature type="transmembrane region" description="Helical" evidence="2">
    <location>
        <begin position="324"/>
        <end position="344"/>
    </location>
</feature>
<sequence length="401" mass="45422">MASTTANTSTTPGAEPETEPETEPEASAVEIIVPPVALAFCGILVLLTLYILTKKIRCCRRDKRIHCNDKLQEVDNTFLFLEDFESERNDIPKDPFFTEYEVHALGLMSHFQNSVRKLVFISVPPLLGLIFCPMTLFIYSPMANYFWPSDSSTPNINDALGCFLVPAGMVYAITFGYAIEEVQQKHFELRDRLSEEVVLSREIICMVNQIEAISLKARQKLCRILKTNIMNRILQAQNNFDGVDENVNVWEIADILNYSSMKQTATTKALLRVVLENVHRLFSLIPDNGPLHEHINPLQWILLETLGGFTFLGMLMVKAQSYRMELTICLISVISITLLVFTVSDLDSPFDGFYRIDLSPMEAVVCDLYKEYRSILPSKSASNNQMKLKSSFAPFGKMDKS</sequence>
<feature type="transmembrane region" description="Helical" evidence="2">
    <location>
        <begin position="159"/>
        <end position="179"/>
    </location>
</feature>
<dbReference type="AlphaFoldDB" id="A0A8B6FAT7"/>
<evidence type="ECO:0000313" key="3">
    <source>
        <dbReference type="EMBL" id="VDI47127.1"/>
    </source>
</evidence>
<evidence type="ECO:0000256" key="1">
    <source>
        <dbReference type="SAM" id="MobiDB-lite"/>
    </source>
</evidence>
<comment type="caution">
    <text evidence="3">The sequence shown here is derived from an EMBL/GenBank/DDBJ whole genome shotgun (WGS) entry which is preliminary data.</text>
</comment>
<keyword evidence="2" id="KW-0472">Membrane</keyword>
<feature type="transmembrane region" description="Helical" evidence="2">
    <location>
        <begin position="118"/>
        <end position="139"/>
    </location>
</feature>
<gene>
    <name evidence="3" type="ORF">MGAL_10B011596</name>
</gene>
<reference evidence="3" key="1">
    <citation type="submission" date="2018-11" db="EMBL/GenBank/DDBJ databases">
        <authorList>
            <person name="Alioto T."/>
            <person name="Alioto T."/>
        </authorList>
    </citation>
    <scope>NUCLEOTIDE SEQUENCE</scope>
</reference>
<feature type="transmembrane region" description="Helical" evidence="2">
    <location>
        <begin position="31"/>
        <end position="53"/>
    </location>
</feature>
<dbReference type="InterPro" id="IPR025333">
    <property type="entry name" value="DUF4239"/>
</dbReference>
<dbReference type="Proteomes" id="UP000596742">
    <property type="component" value="Unassembled WGS sequence"/>
</dbReference>
<feature type="region of interest" description="Disordered" evidence="1">
    <location>
        <begin position="1"/>
        <end position="25"/>
    </location>
</feature>
<evidence type="ECO:0000256" key="2">
    <source>
        <dbReference type="SAM" id="Phobius"/>
    </source>
</evidence>
<evidence type="ECO:0000313" key="4">
    <source>
        <dbReference type="Proteomes" id="UP000596742"/>
    </source>
</evidence>